<dbReference type="Gene3D" id="1.10.260.40">
    <property type="entry name" value="lambda repressor-like DNA-binding domains"/>
    <property type="match status" value="1"/>
</dbReference>
<dbReference type="EMBL" id="MOBN01000025">
    <property type="protein sequence ID" value="RON26490.1"/>
    <property type="molecule type" value="Genomic_DNA"/>
</dbReference>
<dbReference type="RefSeq" id="WP_007905395.1">
    <property type="nucleotide sequence ID" value="NZ_MOBN01000025.1"/>
</dbReference>
<evidence type="ECO:0000259" key="2">
    <source>
        <dbReference type="PROSITE" id="PS50943"/>
    </source>
</evidence>
<proteinExistence type="predicted"/>
<feature type="domain" description="HTH cro/C1-type" evidence="2">
    <location>
        <begin position="10"/>
        <end position="64"/>
    </location>
</feature>
<sequence>MQISSLGPAIRRYRKVAGLTQAELGEKTGFDPKTISRFETGTYTPSVEALFLLADVLGVKLKAFFADLEDEDEQRAYLFSVIHKATPKDLGKLIAAVDQALSKPSASK</sequence>
<comment type="caution">
    <text evidence="3">The sequence shown here is derived from an EMBL/GenBank/DDBJ whole genome shotgun (WGS) entry which is preliminary data.</text>
</comment>
<dbReference type="InterPro" id="IPR050807">
    <property type="entry name" value="TransReg_Diox_bact_type"/>
</dbReference>
<protein>
    <submittedName>
        <fullName evidence="3">Transcriptional regulator</fullName>
    </submittedName>
</protein>
<name>A0A423IM18_9PSED</name>
<dbReference type="CDD" id="cd00093">
    <property type="entry name" value="HTH_XRE"/>
    <property type="match status" value="1"/>
</dbReference>
<dbReference type="Proteomes" id="UP000284168">
    <property type="component" value="Unassembled WGS sequence"/>
</dbReference>
<dbReference type="PANTHER" id="PTHR46797">
    <property type="entry name" value="HTH-TYPE TRANSCRIPTIONAL REGULATOR"/>
    <property type="match status" value="1"/>
</dbReference>
<dbReference type="GO" id="GO:0003700">
    <property type="term" value="F:DNA-binding transcription factor activity"/>
    <property type="evidence" value="ECO:0007669"/>
    <property type="project" value="TreeGrafter"/>
</dbReference>
<dbReference type="InterPro" id="IPR010982">
    <property type="entry name" value="Lambda_DNA-bd_dom_sf"/>
</dbReference>
<dbReference type="InterPro" id="IPR001387">
    <property type="entry name" value="Cro/C1-type_HTH"/>
</dbReference>
<keyword evidence="1" id="KW-0238">DNA-binding</keyword>
<gene>
    <name evidence="3" type="ORF">BK663_14025</name>
</gene>
<dbReference type="SUPFAM" id="SSF47413">
    <property type="entry name" value="lambda repressor-like DNA-binding domains"/>
    <property type="match status" value="1"/>
</dbReference>
<accession>A0A423IM18</accession>
<reference evidence="3 4" key="1">
    <citation type="submission" date="2016-10" db="EMBL/GenBank/DDBJ databases">
        <title>Comparative genome analysis of multiple Pseudomonas spp. focuses on biocontrol and plant growth promoting traits.</title>
        <authorList>
            <person name="Tao X.-Y."/>
            <person name="Taylor C.G."/>
        </authorList>
    </citation>
    <scope>NUCLEOTIDE SEQUENCE [LARGE SCALE GENOMIC DNA]</scope>
    <source>
        <strain evidence="3 4">48C10</strain>
    </source>
</reference>
<dbReference type="PANTHER" id="PTHR46797:SF1">
    <property type="entry name" value="METHYLPHOSPHONATE SYNTHASE"/>
    <property type="match status" value="1"/>
</dbReference>
<dbReference type="GO" id="GO:0003677">
    <property type="term" value="F:DNA binding"/>
    <property type="evidence" value="ECO:0007669"/>
    <property type="project" value="UniProtKB-KW"/>
</dbReference>
<evidence type="ECO:0000256" key="1">
    <source>
        <dbReference type="ARBA" id="ARBA00023125"/>
    </source>
</evidence>
<dbReference type="AlphaFoldDB" id="A0A423IM18"/>
<dbReference type="PROSITE" id="PS50943">
    <property type="entry name" value="HTH_CROC1"/>
    <property type="match status" value="1"/>
</dbReference>
<dbReference type="Pfam" id="PF01381">
    <property type="entry name" value="HTH_3"/>
    <property type="match status" value="1"/>
</dbReference>
<dbReference type="GO" id="GO:0005829">
    <property type="term" value="C:cytosol"/>
    <property type="evidence" value="ECO:0007669"/>
    <property type="project" value="TreeGrafter"/>
</dbReference>
<dbReference type="SMART" id="SM00530">
    <property type="entry name" value="HTH_XRE"/>
    <property type="match status" value="1"/>
</dbReference>
<evidence type="ECO:0000313" key="4">
    <source>
        <dbReference type="Proteomes" id="UP000284168"/>
    </source>
</evidence>
<organism evidence="3 4">
    <name type="scientific">Pseudomonas lini</name>
    <dbReference type="NCBI Taxonomy" id="163011"/>
    <lineage>
        <taxon>Bacteria</taxon>
        <taxon>Pseudomonadati</taxon>
        <taxon>Pseudomonadota</taxon>
        <taxon>Gammaproteobacteria</taxon>
        <taxon>Pseudomonadales</taxon>
        <taxon>Pseudomonadaceae</taxon>
        <taxon>Pseudomonas</taxon>
    </lineage>
</organism>
<evidence type="ECO:0000313" key="3">
    <source>
        <dbReference type="EMBL" id="RON26490.1"/>
    </source>
</evidence>